<organism evidence="4 5">
    <name type="scientific">[Torrubiella] hemipterigena</name>
    <dbReference type="NCBI Taxonomy" id="1531966"/>
    <lineage>
        <taxon>Eukaryota</taxon>
        <taxon>Fungi</taxon>
        <taxon>Dikarya</taxon>
        <taxon>Ascomycota</taxon>
        <taxon>Pezizomycotina</taxon>
        <taxon>Sordariomycetes</taxon>
        <taxon>Hypocreomycetidae</taxon>
        <taxon>Hypocreales</taxon>
        <taxon>Clavicipitaceae</taxon>
        <taxon>Clavicipitaceae incertae sedis</taxon>
        <taxon>'Torrubiella' clade</taxon>
    </lineage>
</organism>
<dbReference type="PANTHER" id="PTHR16771">
    <property type="entry name" value="26 PROTEASOME COMPLEX SUBUNIT DSS1"/>
    <property type="match status" value="1"/>
</dbReference>
<keyword evidence="2" id="KW-0539">Nucleus</keyword>
<dbReference type="InterPro" id="IPR007834">
    <property type="entry name" value="DSS1_SEM1"/>
</dbReference>
<keyword evidence="2" id="KW-0647">Proteasome</keyword>
<dbReference type="GO" id="GO:0008541">
    <property type="term" value="C:proteasome regulatory particle, lid subcomplex"/>
    <property type="evidence" value="ECO:0007669"/>
    <property type="project" value="UniProtKB-UniRule"/>
</dbReference>
<evidence type="ECO:0000256" key="2">
    <source>
        <dbReference type="RuleBase" id="RU369057"/>
    </source>
</evidence>
<evidence type="ECO:0000313" key="5">
    <source>
        <dbReference type="Proteomes" id="UP000039046"/>
    </source>
</evidence>
<feature type="region of interest" description="Disordered" evidence="3">
    <location>
        <begin position="1"/>
        <end position="72"/>
    </location>
</feature>
<dbReference type="EMBL" id="CDHN01000005">
    <property type="protein sequence ID" value="CEJ92702.1"/>
    <property type="molecule type" value="Genomic_DNA"/>
</dbReference>
<evidence type="ECO:0000313" key="4">
    <source>
        <dbReference type="EMBL" id="CEJ92702.1"/>
    </source>
</evidence>
<dbReference type="GO" id="GO:0006406">
    <property type="term" value="P:mRNA export from nucleus"/>
    <property type="evidence" value="ECO:0007669"/>
    <property type="project" value="UniProtKB-UniRule"/>
</dbReference>
<keyword evidence="5" id="KW-1185">Reference proteome</keyword>
<dbReference type="STRING" id="1531966.A0A0A1TPK6"/>
<evidence type="ECO:0000256" key="1">
    <source>
        <dbReference type="ARBA" id="ARBA00034491"/>
    </source>
</evidence>
<dbReference type="Proteomes" id="UP000039046">
    <property type="component" value="Unassembled WGS sequence"/>
</dbReference>
<dbReference type="CDD" id="cd13768">
    <property type="entry name" value="DSS1_Sem1"/>
    <property type="match status" value="1"/>
</dbReference>
<proteinExistence type="inferred from homology"/>
<dbReference type="AlphaFoldDB" id="A0A0A1TPK6"/>
<comment type="subcellular location">
    <subcellularLocation>
        <location evidence="2">Nucleus</location>
    </subcellularLocation>
</comment>
<sequence length="89" mass="10090">MASDAKVEDKPAAAAPETKDTKATIAQGEDDEFEDFPVDDWPQEQTEAAQSNSETKHLWEESWDDDDTTDDFSTQLKEELKKVEAAKRR</sequence>
<accession>A0A0A1TPK6</accession>
<evidence type="ECO:0000256" key="3">
    <source>
        <dbReference type="SAM" id="MobiDB-lite"/>
    </source>
</evidence>
<dbReference type="GO" id="GO:0000724">
    <property type="term" value="P:double-strand break repair via homologous recombination"/>
    <property type="evidence" value="ECO:0007669"/>
    <property type="project" value="TreeGrafter"/>
</dbReference>
<dbReference type="GO" id="GO:0005634">
    <property type="term" value="C:nucleus"/>
    <property type="evidence" value="ECO:0007669"/>
    <property type="project" value="UniProtKB-SubCell"/>
</dbReference>
<feature type="compositionally biased region" description="Acidic residues" evidence="3">
    <location>
        <begin position="61"/>
        <end position="70"/>
    </location>
</feature>
<dbReference type="HOGENOM" id="CLU_141774_0_1_1"/>
<name>A0A0A1TPK6_9HYPO</name>
<comment type="function">
    <text evidence="2">Component of the 26S proteasome, a multiprotein complex involved in the ATP-dependent degradation of ubiquitinated proteins.</text>
</comment>
<feature type="compositionally biased region" description="Acidic residues" evidence="3">
    <location>
        <begin position="28"/>
        <end position="42"/>
    </location>
</feature>
<dbReference type="SMART" id="SM01385">
    <property type="entry name" value="DSS1_SEM1"/>
    <property type="match status" value="1"/>
</dbReference>
<dbReference type="PANTHER" id="PTHR16771:SF0">
    <property type="entry name" value="26S PROTEASOME COMPLEX SUBUNIT SEM1"/>
    <property type="match status" value="1"/>
</dbReference>
<feature type="compositionally biased region" description="Polar residues" evidence="3">
    <location>
        <begin position="43"/>
        <end position="53"/>
    </location>
</feature>
<feature type="compositionally biased region" description="Basic and acidic residues" evidence="3">
    <location>
        <begin position="1"/>
        <end position="22"/>
    </location>
</feature>
<protein>
    <recommendedName>
        <fullName evidence="2">26S proteasome complex subunit SEM1</fullName>
    </recommendedName>
</protein>
<dbReference type="GO" id="GO:0043248">
    <property type="term" value="P:proteasome assembly"/>
    <property type="evidence" value="ECO:0007669"/>
    <property type="project" value="UniProtKB-UniRule"/>
</dbReference>
<gene>
    <name evidence="4" type="ORF">VHEMI08336</name>
</gene>
<dbReference type="Pfam" id="PF05160">
    <property type="entry name" value="DSS1_SEM1"/>
    <property type="match status" value="1"/>
</dbReference>
<reference evidence="4 5" key="1">
    <citation type="journal article" date="2015" name="Genome Announc.">
        <title>Draft Genome Sequence and Gene Annotation of the Entomopathogenic Fungus Verticillium hemipterigenum.</title>
        <authorList>
            <person name="Horn F."/>
            <person name="Habel A."/>
            <person name="Scharf D.H."/>
            <person name="Dworschak J."/>
            <person name="Brakhage A.A."/>
            <person name="Guthke R."/>
            <person name="Hertweck C."/>
            <person name="Linde J."/>
        </authorList>
    </citation>
    <scope>NUCLEOTIDE SEQUENCE [LARGE SCALE GENOMIC DNA]</scope>
</reference>
<comment type="similarity">
    <text evidence="1 2">Belongs to the DSS1/SEM1 family.</text>
</comment>